<evidence type="ECO:0000313" key="1">
    <source>
        <dbReference type="EMBL" id="PNR60233.1"/>
    </source>
</evidence>
<evidence type="ECO:0000313" key="2">
    <source>
        <dbReference type="EnsemblPlants" id="PAC:32935194.CDS.1"/>
    </source>
</evidence>
<name>A0A2K1L2H6_PHYPA</name>
<dbReference type="EnsemblPlants" id="Pp3c2_21301V3.1">
    <property type="protein sequence ID" value="PAC:32935194.CDS.1"/>
    <property type="gene ID" value="Pp3c2_21301"/>
</dbReference>
<organism evidence="1">
    <name type="scientific">Physcomitrium patens</name>
    <name type="common">Spreading-leaved earth moss</name>
    <name type="synonym">Physcomitrella patens</name>
    <dbReference type="NCBI Taxonomy" id="3218"/>
    <lineage>
        <taxon>Eukaryota</taxon>
        <taxon>Viridiplantae</taxon>
        <taxon>Streptophyta</taxon>
        <taxon>Embryophyta</taxon>
        <taxon>Bryophyta</taxon>
        <taxon>Bryophytina</taxon>
        <taxon>Bryopsida</taxon>
        <taxon>Funariidae</taxon>
        <taxon>Funariales</taxon>
        <taxon>Funariaceae</taxon>
        <taxon>Physcomitrium</taxon>
    </lineage>
</organism>
<keyword evidence="3" id="KW-1185">Reference proteome</keyword>
<dbReference type="Proteomes" id="UP000006727">
    <property type="component" value="Chromosome 2"/>
</dbReference>
<dbReference type="AlphaFoldDB" id="A0A2K1L2H6"/>
<dbReference type="EMBL" id="ABEU02000002">
    <property type="protein sequence ID" value="PNR60233.1"/>
    <property type="molecule type" value="Genomic_DNA"/>
</dbReference>
<reference evidence="2" key="3">
    <citation type="submission" date="2020-12" db="UniProtKB">
        <authorList>
            <consortium name="EnsemblPlants"/>
        </authorList>
    </citation>
    <scope>IDENTIFICATION</scope>
</reference>
<protein>
    <submittedName>
        <fullName evidence="1 2">Uncharacterized protein</fullName>
    </submittedName>
</protein>
<sequence length="100" mass="11141">MVARRHSQISTDLSERHPRILFPRRPLLDPRLTPHTRPSSLPRCLAAHHRQLSMMPPPRLLTHSKLTSNLGVHNVGVAHAPPTSPSSCSATSLSFFPCRN</sequence>
<evidence type="ECO:0000313" key="3">
    <source>
        <dbReference type="Proteomes" id="UP000006727"/>
    </source>
</evidence>
<gene>
    <name evidence="1" type="ORF">PHYPA_003026</name>
</gene>
<dbReference type="Gramene" id="Pp3c2_21301V3.1">
    <property type="protein sequence ID" value="PAC:32935194.CDS.1"/>
    <property type="gene ID" value="Pp3c2_21301"/>
</dbReference>
<proteinExistence type="predicted"/>
<dbReference type="InParanoid" id="A0A2K1L2H6"/>
<accession>A0A2K1L2H6</accession>
<reference evidence="1 3" key="2">
    <citation type="journal article" date="2018" name="Plant J.">
        <title>The Physcomitrella patens chromosome-scale assembly reveals moss genome structure and evolution.</title>
        <authorList>
            <person name="Lang D."/>
            <person name="Ullrich K.K."/>
            <person name="Murat F."/>
            <person name="Fuchs J."/>
            <person name="Jenkins J."/>
            <person name="Haas F.B."/>
            <person name="Piednoel M."/>
            <person name="Gundlach H."/>
            <person name="Van Bel M."/>
            <person name="Meyberg R."/>
            <person name="Vives C."/>
            <person name="Morata J."/>
            <person name="Symeonidi A."/>
            <person name="Hiss M."/>
            <person name="Muchero W."/>
            <person name="Kamisugi Y."/>
            <person name="Saleh O."/>
            <person name="Blanc G."/>
            <person name="Decker E.L."/>
            <person name="van Gessel N."/>
            <person name="Grimwood J."/>
            <person name="Hayes R.D."/>
            <person name="Graham S.W."/>
            <person name="Gunter L.E."/>
            <person name="McDaniel S.F."/>
            <person name="Hoernstein S.N.W."/>
            <person name="Larsson A."/>
            <person name="Li F.W."/>
            <person name="Perroud P.F."/>
            <person name="Phillips J."/>
            <person name="Ranjan P."/>
            <person name="Rokshar D.S."/>
            <person name="Rothfels C.J."/>
            <person name="Schneider L."/>
            <person name="Shu S."/>
            <person name="Stevenson D.W."/>
            <person name="Thummler F."/>
            <person name="Tillich M."/>
            <person name="Villarreal Aguilar J.C."/>
            <person name="Widiez T."/>
            <person name="Wong G.K."/>
            <person name="Wymore A."/>
            <person name="Zhang Y."/>
            <person name="Zimmer A.D."/>
            <person name="Quatrano R.S."/>
            <person name="Mayer K.F.X."/>
            <person name="Goodstein D."/>
            <person name="Casacuberta J.M."/>
            <person name="Vandepoele K."/>
            <person name="Reski R."/>
            <person name="Cuming A.C."/>
            <person name="Tuskan G.A."/>
            <person name="Maumus F."/>
            <person name="Salse J."/>
            <person name="Schmutz J."/>
            <person name="Rensing S.A."/>
        </authorList>
    </citation>
    <scope>NUCLEOTIDE SEQUENCE [LARGE SCALE GENOMIC DNA]</scope>
    <source>
        <strain evidence="2 3">cv. Gransden 2004</strain>
    </source>
</reference>
<reference evidence="1 3" key="1">
    <citation type="journal article" date="2008" name="Science">
        <title>The Physcomitrella genome reveals evolutionary insights into the conquest of land by plants.</title>
        <authorList>
            <person name="Rensing S."/>
            <person name="Lang D."/>
            <person name="Zimmer A."/>
            <person name="Terry A."/>
            <person name="Salamov A."/>
            <person name="Shapiro H."/>
            <person name="Nishiyama T."/>
            <person name="Perroud P.-F."/>
            <person name="Lindquist E."/>
            <person name="Kamisugi Y."/>
            <person name="Tanahashi T."/>
            <person name="Sakakibara K."/>
            <person name="Fujita T."/>
            <person name="Oishi K."/>
            <person name="Shin-I T."/>
            <person name="Kuroki Y."/>
            <person name="Toyoda A."/>
            <person name="Suzuki Y."/>
            <person name="Hashimoto A."/>
            <person name="Yamaguchi K."/>
            <person name="Sugano A."/>
            <person name="Kohara Y."/>
            <person name="Fujiyama A."/>
            <person name="Anterola A."/>
            <person name="Aoki S."/>
            <person name="Ashton N."/>
            <person name="Barbazuk W.B."/>
            <person name="Barker E."/>
            <person name="Bennetzen J."/>
            <person name="Bezanilla M."/>
            <person name="Blankenship R."/>
            <person name="Cho S.H."/>
            <person name="Dutcher S."/>
            <person name="Estelle M."/>
            <person name="Fawcett J.A."/>
            <person name="Gundlach H."/>
            <person name="Hanada K."/>
            <person name="Heyl A."/>
            <person name="Hicks K.A."/>
            <person name="Hugh J."/>
            <person name="Lohr M."/>
            <person name="Mayer K."/>
            <person name="Melkozernov A."/>
            <person name="Murata T."/>
            <person name="Nelson D."/>
            <person name="Pils B."/>
            <person name="Prigge M."/>
            <person name="Reiss B."/>
            <person name="Renner T."/>
            <person name="Rombauts S."/>
            <person name="Rushton P."/>
            <person name="Sanderfoot A."/>
            <person name="Schween G."/>
            <person name="Shiu S.-H."/>
            <person name="Stueber K."/>
            <person name="Theodoulou F.L."/>
            <person name="Tu H."/>
            <person name="Van de Peer Y."/>
            <person name="Verrier P.J."/>
            <person name="Waters E."/>
            <person name="Wood A."/>
            <person name="Yang L."/>
            <person name="Cove D."/>
            <person name="Cuming A."/>
            <person name="Hasebe M."/>
            <person name="Lucas S."/>
            <person name="Mishler D.B."/>
            <person name="Reski R."/>
            <person name="Grigoriev I."/>
            <person name="Quatrano R.S."/>
            <person name="Boore J.L."/>
        </authorList>
    </citation>
    <scope>NUCLEOTIDE SEQUENCE [LARGE SCALE GENOMIC DNA]</scope>
    <source>
        <strain evidence="2 3">cv. Gransden 2004</strain>
    </source>
</reference>